<feature type="transmembrane region" description="Helical" evidence="1">
    <location>
        <begin position="145"/>
        <end position="166"/>
    </location>
</feature>
<dbReference type="RefSeq" id="WP_386823055.1">
    <property type="nucleotide sequence ID" value="NZ_JBHTIF010000001.1"/>
</dbReference>
<reference evidence="3" key="1">
    <citation type="journal article" date="2019" name="Int. J. Syst. Evol. Microbiol.">
        <title>The Global Catalogue of Microorganisms (GCM) 10K type strain sequencing project: providing services to taxonomists for standard genome sequencing and annotation.</title>
        <authorList>
            <consortium name="The Broad Institute Genomics Platform"/>
            <consortium name="The Broad Institute Genome Sequencing Center for Infectious Disease"/>
            <person name="Wu L."/>
            <person name="Ma J."/>
        </authorList>
    </citation>
    <scope>NUCLEOTIDE SEQUENCE [LARGE SCALE GENOMIC DNA]</scope>
    <source>
        <strain evidence="3">CCUG 55585</strain>
    </source>
</reference>
<comment type="caution">
    <text evidence="2">The sequence shown here is derived from an EMBL/GenBank/DDBJ whole genome shotgun (WGS) entry which is preliminary data.</text>
</comment>
<keyword evidence="3" id="KW-1185">Reference proteome</keyword>
<evidence type="ECO:0000313" key="3">
    <source>
        <dbReference type="Proteomes" id="UP001597110"/>
    </source>
</evidence>
<keyword evidence="1" id="KW-0812">Transmembrane</keyword>
<feature type="transmembrane region" description="Helical" evidence="1">
    <location>
        <begin position="68"/>
        <end position="91"/>
    </location>
</feature>
<dbReference type="Proteomes" id="UP001597110">
    <property type="component" value="Unassembled WGS sequence"/>
</dbReference>
<keyword evidence="1" id="KW-1133">Transmembrane helix</keyword>
<evidence type="ECO:0000313" key="2">
    <source>
        <dbReference type="EMBL" id="MFD0725431.1"/>
    </source>
</evidence>
<proteinExistence type="predicted"/>
<feature type="transmembrane region" description="Helical" evidence="1">
    <location>
        <begin position="24"/>
        <end position="48"/>
    </location>
</feature>
<organism evidence="2 3">
    <name type="scientific">Lysobacter brunescens</name>
    <dbReference type="NCBI Taxonomy" id="262323"/>
    <lineage>
        <taxon>Bacteria</taxon>
        <taxon>Pseudomonadati</taxon>
        <taxon>Pseudomonadota</taxon>
        <taxon>Gammaproteobacteria</taxon>
        <taxon>Lysobacterales</taxon>
        <taxon>Lysobacteraceae</taxon>
        <taxon>Lysobacter</taxon>
    </lineage>
</organism>
<evidence type="ECO:0000256" key="1">
    <source>
        <dbReference type="SAM" id="Phobius"/>
    </source>
</evidence>
<protein>
    <submittedName>
        <fullName evidence="2">Uncharacterized protein</fullName>
    </submittedName>
</protein>
<sequence length="177" mass="18088">MNDTTVSNHATAPAIPNPSPLRSLLAFLLGTCVACLVAAFGVGVLMAIGSPDIPGEAALDLWLVPLYALLSLMFILPVVLALGVPYAALLLAFGRFRFWPMTLGGFVIAGGPALVSLSAMQLGISGSLVDTLALFGMGAGMLSGIVPYPVAGVLVGLLGALGAAAFHRAYVWIAPRQ</sequence>
<dbReference type="EMBL" id="JBHTIF010000001">
    <property type="protein sequence ID" value="MFD0725431.1"/>
    <property type="molecule type" value="Genomic_DNA"/>
</dbReference>
<keyword evidence="1" id="KW-0472">Membrane</keyword>
<feature type="transmembrane region" description="Helical" evidence="1">
    <location>
        <begin position="103"/>
        <end position="125"/>
    </location>
</feature>
<gene>
    <name evidence="2" type="ORF">ACFQ0E_07415</name>
</gene>
<name>A0ABW2YBX5_9GAMM</name>
<accession>A0ABW2YBX5</accession>